<evidence type="ECO:0000256" key="9">
    <source>
        <dbReference type="ARBA" id="ARBA00023224"/>
    </source>
</evidence>
<keyword evidence="6 10" id="KW-0472">Membrane</keyword>
<evidence type="ECO:0000256" key="8">
    <source>
        <dbReference type="ARBA" id="ARBA00023180"/>
    </source>
</evidence>
<gene>
    <name evidence="12" type="primary">gar-3</name>
    <name evidence="12" type="ORF">AWC38_SpisGene16718</name>
</gene>
<dbReference type="Gene3D" id="1.20.1070.10">
    <property type="entry name" value="Rhodopsin 7-helix transmembrane proteins"/>
    <property type="match status" value="1"/>
</dbReference>
<evidence type="ECO:0000313" key="12">
    <source>
        <dbReference type="EMBL" id="PFX18888.1"/>
    </source>
</evidence>
<proteinExistence type="predicted"/>
<dbReference type="AlphaFoldDB" id="A0A2B4RRD8"/>
<dbReference type="OrthoDB" id="6020239at2759"/>
<evidence type="ECO:0000256" key="10">
    <source>
        <dbReference type="SAM" id="Phobius"/>
    </source>
</evidence>
<dbReference type="SUPFAM" id="SSF81321">
    <property type="entry name" value="Family A G protein-coupled receptor-like"/>
    <property type="match status" value="1"/>
</dbReference>
<keyword evidence="3 10" id="KW-0812">Transmembrane</keyword>
<dbReference type="EMBL" id="LSMT01000386">
    <property type="protein sequence ID" value="PFX18888.1"/>
    <property type="molecule type" value="Genomic_DNA"/>
</dbReference>
<feature type="domain" description="G-protein coupled receptors family 1 profile" evidence="11">
    <location>
        <begin position="38"/>
        <end position="255"/>
    </location>
</feature>
<feature type="transmembrane region" description="Helical" evidence="10">
    <location>
        <begin position="339"/>
        <end position="362"/>
    </location>
</feature>
<dbReference type="PANTHER" id="PTHR24246:SF27">
    <property type="entry name" value="ADENOSINE RECEPTOR, ISOFORM A"/>
    <property type="match status" value="1"/>
</dbReference>
<dbReference type="GO" id="GO:0004930">
    <property type="term" value="F:G protein-coupled receptor activity"/>
    <property type="evidence" value="ECO:0007669"/>
    <property type="project" value="UniProtKB-KW"/>
</dbReference>
<organism evidence="12 13">
    <name type="scientific">Stylophora pistillata</name>
    <name type="common">Smooth cauliflower coral</name>
    <dbReference type="NCBI Taxonomy" id="50429"/>
    <lineage>
        <taxon>Eukaryota</taxon>
        <taxon>Metazoa</taxon>
        <taxon>Cnidaria</taxon>
        <taxon>Anthozoa</taxon>
        <taxon>Hexacorallia</taxon>
        <taxon>Scleractinia</taxon>
        <taxon>Astrocoeniina</taxon>
        <taxon>Pocilloporidae</taxon>
        <taxon>Stylophora</taxon>
    </lineage>
</organism>
<keyword evidence="8" id="KW-0325">Glycoprotein</keyword>
<sequence length="585" mass="66549">MFNNTSVSTEKLSQGNINTVIIEAVVELVPIALLITIANGLVLVLFTKNTMLRTAPNYVLFSLAVCDFMTGIINIPLFITVEFTPVIKSFEVRYYMAILVSVLNNLTAISSCYHILVATTEKYLSIIRPVKHRLITRRTVAKVVKVVWVVSVIVAFSPFAWVIMEDRETQTRLALAHVIFCLVAVFLLPYAFMIYAFIVIFKSISNKGKAKRGATSERPFLSRQAALEKRCLILFVAMATIFLLCWLPWFILMMLFKVKKDVNSLEIPAHVSVLDTLKILGVVLDSKLTFKAHIKQQLNKGCAKASALRRIQLALTLVCGVHRDMKHTAGKFAGEHKRIMAFVDLKIAAVMVFCLAVFTLFWTNLKYCKFSRVPQLTHPLDARQYDNVKIFLLFIGYNRSRHTLLASLLDAHPHTIVANDYDILGEWIKNPLLSQREKYYIYELLYAKSRYDVMFGVRSRMVGNKPKRFHYNIKDQWQGSYSHSLKVIGDKKAAHASKIAREAEGVKALKDLEKKLGLQLKFIHVVRNPFDNIATMTLRRANVGKRGQRDLKALLADESLSLEPAEQTSFVRVFQVSEQLLKREA</sequence>
<feature type="transmembrane region" description="Helical" evidence="10">
    <location>
        <begin position="20"/>
        <end position="46"/>
    </location>
</feature>
<dbReference type="Gene3D" id="3.40.50.300">
    <property type="entry name" value="P-loop containing nucleotide triphosphate hydrolases"/>
    <property type="match status" value="1"/>
</dbReference>
<comment type="caution">
    <text evidence="12">The sequence shown here is derived from an EMBL/GenBank/DDBJ whole genome shotgun (WGS) entry which is preliminary data.</text>
</comment>
<feature type="transmembrane region" description="Helical" evidence="10">
    <location>
        <begin position="175"/>
        <end position="201"/>
    </location>
</feature>
<keyword evidence="9" id="KW-0807">Transducer</keyword>
<dbReference type="InterPro" id="IPR027417">
    <property type="entry name" value="P-loop_NTPase"/>
</dbReference>
<accession>A0A2B4RRD8</accession>
<keyword evidence="13" id="KW-1185">Reference proteome</keyword>
<dbReference type="CDD" id="cd00637">
    <property type="entry name" value="7tm_classA_rhodopsin-like"/>
    <property type="match status" value="1"/>
</dbReference>
<dbReference type="InterPro" id="IPR000276">
    <property type="entry name" value="GPCR_Rhodpsn"/>
</dbReference>
<dbReference type="PANTHER" id="PTHR24246">
    <property type="entry name" value="OLFACTORY RECEPTOR AND ADENOSINE RECEPTOR"/>
    <property type="match status" value="1"/>
</dbReference>
<feature type="transmembrane region" description="Helical" evidence="10">
    <location>
        <begin position="94"/>
        <end position="118"/>
    </location>
</feature>
<evidence type="ECO:0000256" key="7">
    <source>
        <dbReference type="ARBA" id="ARBA00023170"/>
    </source>
</evidence>
<protein>
    <submittedName>
        <fullName evidence="12">Muscarinic acetylcholine receptor gar-3</fullName>
    </submittedName>
</protein>
<feature type="transmembrane region" description="Helical" evidence="10">
    <location>
        <begin position="58"/>
        <end position="79"/>
    </location>
</feature>
<dbReference type="GO" id="GO:0005886">
    <property type="term" value="C:plasma membrane"/>
    <property type="evidence" value="ECO:0007669"/>
    <property type="project" value="UniProtKB-SubCell"/>
</dbReference>
<feature type="transmembrane region" description="Helical" evidence="10">
    <location>
        <begin position="232"/>
        <end position="256"/>
    </location>
</feature>
<evidence type="ECO:0000259" key="11">
    <source>
        <dbReference type="PROSITE" id="PS50262"/>
    </source>
</evidence>
<dbReference type="InterPro" id="IPR017452">
    <property type="entry name" value="GPCR_Rhodpsn_7TM"/>
</dbReference>
<keyword evidence="7 12" id="KW-0675">Receptor</keyword>
<dbReference type="STRING" id="50429.A0A2B4RRD8"/>
<keyword evidence="4 10" id="KW-1133">Transmembrane helix</keyword>
<reference evidence="13" key="1">
    <citation type="journal article" date="2017" name="bioRxiv">
        <title>Comparative analysis of the genomes of Stylophora pistillata and Acropora digitifera provides evidence for extensive differences between species of corals.</title>
        <authorList>
            <person name="Voolstra C.R."/>
            <person name="Li Y."/>
            <person name="Liew Y.J."/>
            <person name="Baumgarten S."/>
            <person name="Zoccola D."/>
            <person name="Flot J.-F."/>
            <person name="Tambutte S."/>
            <person name="Allemand D."/>
            <person name="Aranda M."/>
        </authorList>
    </citation>
    <scope>NUCLEOTIDE SEQUENCE [LARGE SCALE GENOMIC DNA]</scope>
</reference>
<evidence type="ECO:0000256" key="6">
    <source>
        <dbReference type="ARBA" id="ARBA00023136"/>
    </source>
</evidence>
<comment type="subcellular location">
    <subcellularLocation>
        <location evidence="1">Cell membrane</location>
        <topology evidence="1">Multi-pass membrane protein</topology>
    </subcellularLocation>
</comment>
<name>A0A2B4RRD8_STYPI</name>
<evidence type="ECO:0000256" key="2">
    <source>
        <dbReference type="ARBA" id="ARBA00022475"/>
    </source>
</evidence>
<keyword evidence="5" id="KW-0297">G-protein coupled receptor</keyword>
<dbReference type="Pfam" id="PF00001">
    <property type="entry name" value="7tm_1"/>
    <property type="match status" value="1"/>
</dbReference>
<evidence type="ECO:0000313" key="13">
    <source>
        <dbReference type="Proteomes" id="UP000225706"/>
    </source>
</evidence>
<dbReference type="PROSITE" id="PS50262">
    <property type="entry name" value="G_PROTEIN_RECEP_F1_2"/>
    <property type="match status" value="1"/>
</dbReference>
<keyword evidence="2" id="KW-1003">Cell membrane</keyword>
<dbReference type="PRINTS" id="PR00237">
    <property type="entry name" value="GPCRRHODOPSN"/>
</dbReference>
<evidence type="ECO:0000256" key="1">
    <source>
        <dbReference type="ARBA" id="ARBA00004651"/>
    </source>
</evidence>
<evidence type="ECO:0000256" key="5">
    <source>
        <dbReference type="ARBA" id="ARBA00023040"/>
    </source>
</evidence>
<evidence type="ECO:0000256" key="4">
    <source>
        <dbReference type="ARBA" id="ARBA00022989"/>
    </source>
</evidence>
<evidence type="ECO:0000256" key="3">
    <source>
        <dbReference type="ARBA" id="ARBA00022692"/>
    </source>
</evidence>
<dbReference type="Proteomes" id="UP000225706">
    <property type="component" value="Unassembled WGS sequence"/>
</dbReference>
<feature type="transmembrane region" description="Helical" evidence="10">
    <location>
        <begin position="139"/>
        <end position="163"/>
    </location>
</feature>